<protein>
    <submittedName>
        <fullName evidence="3">Uncharacterized protein</fullName>
    </submittedName>
</protein>
<dbReference type="Pfam" id="PF24758">
    <property type="entry name" value="LRR_At5g56370"/>
    <property type="match status" value="1"/>
</dbReference>
<dbReference type="PANTHER" id="PTHR32141:SF145">
    <property type="entry name" value="F-BOX DOMAIN-CONTAINING PROTEIN"/>
    <property type="match status" value="1"/>
</dbReference>
<dbReference type="InterPro" id="IPR055302">
    <property type="entry name" value="F-box_dom-containing"/>
</dbReference>
<dbReference type="Pfam" id="PF08387">
    <property type="entry name" value="FBD"/>
    <property type="match status" value="1"/>
</dbReference>
<dbReference type="PANTHER" id="PTHR32141">
    <property type="match status" value="1"/>
</dbReference>
<evidence type="ECO:0000259" key="1">
    <source>
        <dbReference type="Pfam" id="PF08387"/>
    </source>
</evidence>
<dbReference type="Gene3D" id="3.80.10.10">
    <property type="entry name" value="Ribonuclease Inhibitor"/>
    <property type="match status" value="1"/>
</dbReference>
<dbReference type="EnsemblPlants" id="EMT31837">
    <property type="protein sequence ID" value="EMT31837"/>
    <property type="gene ID" value="F775_11594"/>
</dbReference>
<dbReference type="InterPro" id="IPR055411">
    <property type="entry name" value="LRR_FXL15/At3g58940/PEG3-like"/>
</dbReference>
<evidence type="ECO:0000313" key="3">
    <source>
        <dbReference type="EnsemblPlants" id="EMT31837"/>
    </source>
</evidence>
<organism evidence="3">
    <name type="scientific">Aegilops tauschii</name>
    <name type="common">Tausch's goatgrass</name>
    <name type="synonym">Aegilops squarrosa</name>
    <dbReference type="NCBI Taxonomy" id="37682"/>
    <lineage>
        <taxon>Eukaryota</taxon>
        <taxon>Viridiplantae</taxon>
        <taxon>Streptophyta</taxon>
        <taxon>Embryophyta</taxon>
        <taxon>Tracheophyta</taxon>
        <taxon>Spermatophyta</taxon>
        <taxon>Magnoliopsida</taxon>
        <taxon>Liliopsida</taxon>
        <taxon>Poales</taxon>
        <taxon>Poaceae</taxon>
        <taxon>BOP clade</taxon>
        <taxon>Pooideae</taxon>
        <taxon>Triticodae</taxon>
        <taxon>Triticeae</taxon>
        <taxon>Triticinae</taxon>
        <taxon>Aegilops</taxon>
    </lineage>
</organism>
<dbReference type="ExpressionAtlas" id="M8CW15">
    <property type="expression patterns" value="baseline"/>
</dbReference>
<feature type="domain" description="FBD" evidence="1">
    <location>
        <begin position="305"/>
        <end position="347"/>
    </location>
</feature>
<sequence length="376" mass="41975">MAPSLALCASQPRGQHPTPRHRRPRPHPSCVPPSAVSQIISQHHGPARRFSFHYHSAVALCAQAESCLHSRALANLEELDIAYATPRLLASVLRSASTTILAAKINGCDFPREIVPAMNFPNLKKLTLFHTSISEDVLHALLSGCHALESLYMAEVSAAGRLRVSSPTLRTIIFSHSSSEMAELVILDAPRLVRLLLPYYHGSDRVTIRVARVPMLEILGPFIAAVSNILLFQGISPASSANLMRTVKVLALRSSADKLHAVLNILRWFPCLERLHVTCTHALLPISQFGKHHDMDQQNEPQHDPLHPIECLEAHLKKVVFKPFQGYGKQVEFARFFVLNAKVLDKIEFEAYNHYGIEMMVLMPEDCTIFRCLLCF</sequence>
<proteinExistence type="predicted"/>
<dbReference type="SUPFAM" id="SSF52047">
    <property type="entry name" value="RNI-like"/>
    <property type="match status" value="1"/>
</dbReference>
<dbReference type="InterPro" id="IPR006566">
    <property type="entry name" value="FBD"/>
</dbReference>
<dbReference type="InterPro" id="IPR032675">
    <property type="entry name" value="LRR_dom_sf"/>
</dbReference>
<accession>M8CW15</accession>
<feature type="domain" description="F-box/LRR-repeat protein 15/At3g58940/PEG3-like LRR" evidence="2">
    <location>
        <begin position="66"/>
        <end position="277"/>
    </location>
</feature>
<reference evidence="3" key="1">
    <citation type="submission" date="2015-06" db="UniProtKB">
        <authorList>
            <consortium name="EnsemblPlants"/>
        </authorList>
    </citation>
    <scope>IDENTIFICATION</scope>
</reference>
<dbReference type="AlphaFoldDB" id="M8CW15"/>
<evidence type="ECO:0000259" key="2">
    <source>
        <dbReference type="Pfam" id="PF24758"/>
    </source>
</evidence>
<name>M8CW15_AEGTA</name>